<organism evidence="2 3">
    <name type="scientific">Eiseniibacteriota bacterium</name>
    <dbReference type="NCBI Taxonomy" id="2212470"/>
    <lineage>
        <taxon>Bacteria</taxon>
        <taxon>Candidatus Eiseniibacteriota</taxon>
    </lineage>
</organism>
<dbReference type="PANTHER" id="PTHR43328:SF1">
    <property type="entry name" value="N-ACETYLTRANSFERASE DOMAIN-CONTAINING PROTEIN"/>
    <property type="match status" value="1"/>
</dbReference>
<dbReference type="InterPro" id="IPR016181">
    <property type="entry name" value="Acyl_CoA_acyltransferase"/>
</dbReference>
<dbReference type="PROSITE" id="PS51186">
    <property type="entry name" value="GNAT"/>
    <property type="match status" value="1"/>
</dbReference>
<dbReference type="Gene3D" id="3.40.630.30">
    <property type="match status" value="1"/>
</dbReference>
<evidence type="ECO:0000313" key="2">
    <source>
        <dbReference type="EMBL" id="TMQ61260.1"/>
    </source>
</evidence>
<dbReference type="Pfam" id="PF13302">
    <property type="entry name" value="Acetyltransf_3"/>
    <property type="match status" value="1"/>
</dbReference>
<protein>
    <submittedName>
        <fullName evidence="2">GNAT family N-acetyltransferase</fullName>
    </submittedName>
</protein>
<accession>A0A538TCA0</accession>
<comment type="caution">
    <text evidence="2">The sequence shown here is derived from an EMBL/GenBank/DDBJ whole genome shotgun (WGS) entry which is preliminary data.</text>
</comment>
<dbReference type="PANTHER" id="PTHR43328">
    <property type="entry name" value="ACETYLTRANSFERASE-RELATED"/>
    <property type="match status" value="1"/>
</dbReference>
<feature type="domain" description="N-acetyltransferase" evidence="1">
    <location>
        <begin position="1"/>
        <end position="148"/>
    </location>
</feature>
<evidence type="ECO:0000313" key="3">
    <source>
        <dbReference type="Proteomes" id="UP000317366"/>
    </source>
</evidence>
<keyword evidence="2" id="KW-0808">Transferase</keyword>
<dbReference type="GO" id="GO:0016747">
    <property type="term" value="F:acyltransferase activity, transferring groups other than amino-acyl groups"/>
    <property type="evidence" value="ECO:0007669"/>
    <property type="project" value="InterPro"/>
</dbReference>
<proteinExistence type="predicted"/>
<dbReference type="EMBL" id="VBOX01000106">
    <property type="protein sequence ID" value="TMQ61260.1"/>
    <property type="molecule type" value="Genomic_DNA"/>
</dbReference>
<evidence type="ECO:0000259" key="1">
    <source>
        <dbReference type="PROSITE" id="PS51186"/>
    </source>
</evidence>
<name>A0A538TCA0_UNCEI</name>
<gene>
    <name evidence="2" type="ORF">E6K77_10770</name>
</gene>
<reference evidence="2 3" key="1">
    <citation type="journal article" date="2019" name="Nat. Microbiol.">
        <title>Mediterranean grassland soil C-N compound turnover is dependent on rainfall and depth, and is mediated by genomically divergent microorganisms.</title>
        <authorList>
            <person name="Diamond S."/>
            <person name="Andeer P.F."/>
            <person name="Li Z."/>
            <person name="Crits-Christoph A."/>
            <person name="Burstein D."/>
            <person name="Anantharaman K."/>
            <person name="Lane K.R."/>
            <person name="Thomas B.C."/>
            <person name="Pan C."/>
            <person name="Northen T.R."/>
            <person name="Banfield J.F."/>
        </authorList>
    </citation>
    <scope>NUCLEOTIDE SEQUENCE [LARGE SCALE GENOMIC DNA]</scope>
    <source>
        <strain evidence="2">WS_7</strain>
    </source>
</reference>
<dbReference type="InterPro" id="IPR000182">
    <property type="entry name" value="GNAT_dom"/>
</dbReference>
<dbReference type="Proteomes" id="UP000317366">
    <property type="component" value="Unassembled WGS sequence"/>
</dbReference>
<sequence>MLRDVVETDLPIFYEQQLDPTSTRMAAFPPREEWSVFLAHWKTKVLADPANCAQTIVWNERVAGYIASWSQEERRLIAYWIGREYWGRGIATAALAEFLGYERARPLHAFVAAHNVGSIRVLEKCGFVRIGGATTGPGEVDECLYRLG</sequence>
<dbReference type="AlphaFoldDB" id="A0A538TCA0"/>
<dbReference type="SUPFAM" id="SSF55729">
    <property type="entry name" value="Acyl-CoA N-acyltransferases (Nat)"/>
    <property type="match status" value="1"/>
</dbReference>